<evidence type="ECO:0000313" key="7">
    <source>
        <dbReference type="Proteomes" id="UP000831304"/>
    </source>
</evidence>
<name>A0ABY4AV57_9MICO</name>
<feature type="domain" description="HTH cro/C1-type" evidence="5">
    <location>
        <begin position="1"/>
        <end position="39"/>
    </location>
</feature>
<dbReference type="Pfam" id="PF13377">
    <property type="entry name" value="Peripla_BP_3"/>
    <property type="match status" value="1"/>
</dbReference>
<feature type="domain" description="HTH lacI-type" evidence="4">
    <location>
        <begin position="1"/>
        <end position="38"/>
    </location>
</feature>
<dbReference type="Gene3D" id="3.40.50.2300">
    <property type="match status" value="2"/>
</dbReference>
<proteinExistence type="predicted"/>
<keyword evidence="1" id="KW-0805">Transcription regulation</keyword>
<dbReference type="PANTHER" id="PTHR30146">
    <property type="entry name" value="LACI-RELATED TRANSCRIPTIONAL REPRESSOR"/>
    <property type="match status" value="1"/>
</dbReference>
<dbReference type="SUPFAM" id="SSF47413">
    <property type="entry name" value="lambda repressor-like DNA-binding domains"/>
    <property type="match status" value="1"/>
</dbReference>
<dbReference type="SMART" id="SM00354">
    <property type="entry name" value="HTH_LACI"/>
    <property type="match status" value="1"/>
</dbReference>
<dbReference type="CDD" id="cd01392">
    <property type="entry name" value="HTH_LacI"/>
    <property type="match status" value="1"/>
</dbReference>
<dbReference type="PANTHER" id="PTHR30146:SF153">
    <property type="entry name" value="LACTOSE OPERON REPRESSOR"/>
    <property type="match status" value="1"/>
</dbReference>
<evidence type="ECO:0000256" key="1">
    <source>
        <dbReference type="ARBA" id="ARBA00023015"/>
    </source>
</evidence>
<keyword evidence="7" id="KW-1185">Reference proteome</keyword>
<dbReference type="InterPro" id="IPR010982">
    <property type="entry name" value="Lambda_DNA-bd_dom_sf"/>
</dbReference>
<gene>
    <name evidence="6" type="ORF">MTP13_02670</name>
</gene>
<keyword evidence="2" id="KW-0238">DNA-binding</keyword>
<protein>
    <submittedName>
        <fullName evidence="6">LacI family transcriptional regulator</fullName>
    </submittedName>
</protein>
<dbReference type="CDD" id="cd06267">
    <property type="entry name" value="PBP1_LacI_sugar_binding-like"/>
    <property type="match status" value="1"/>
</dbReference>
<dbReference type="Pfam" id="PF00356">
    <property type="entry name" value="LacI"/>
    <property type="match status" value="1"/>
</dbReference>
<dbReference type="SUPFAM" id="SSF53822">
    <property type="entry name" value="Periplasmic binding protein-like I"/>
    <property type="match status" value="1"/>
</dbReference>
<dbReference type="PROSITE" id="PS50932">
    <property type="entry name" value="HTH_LACI_2"/>
    <property type="match status" value="1"/>
</dbReference>
<dbReference type="InterPro" id="IPR001387">
    <property type="entry name" value="Cro/C1-type_HTH"/>
</dbReference>
<dbReference type="RefSeq" id="WP_243569511.1">
    <property type="nucleotide sequence ID" value="NZ_BAAARD010000004.1"/>
</dbReference>
<evidence type="ECO:0000259" key="5">
    <source>
        <dbReference type="PROSITE" id="PS50943"/>
    </source>
</evidence>
<reference evidence="6 7" key="1">
    <citation type="submission" date="2022-03" db="EMBL/GenBank/DDBJ databases">
        <title>Agromyces sp. isolated from the gut of P. brevitarsis seulensis larvae.</title>
        <authorList>
            <person name="Won M."/>
            <person name="Kwon S.-W."/>
        </authorList>
    </citation>
    <scope>NUCLEOTIDE SEQUENCE [LARGE SCALE GENOMIC DNA]</scope>
    <source>
        <strain evidence="6 7">KACC 16215</strain>
    </source>
</reference>
<dbReference type="PROSITE" id="PS50943">
    <property type="entry name" value="HTH_CROC1"/>
    <property type="match status" value="1"/>
</dbReference>
<accession>A0ABY4AV57</accession>
<dbReference type="InterPro" id="IPR046335">
    <property type="entry name" value="LacI/GalR-like_sensor"/>
</dbReference>
<evidence type="ECO:0000259" key="4">
    <source>
        <dbReference type="PROSITE" id="PS50932"/>
    </source>
</evidence>
<evidence type="ECO:0000256" key="2">
    <source>
        <dbReference type="ARBA" id="ARBA00023125"/>
    </source>
</evidence>
<keyword evidence="3" id="KW-0804">Transcription</keyword>
<evidence type="ECO:0000313" key="6">
    <source>
        <dbReference type="EMBL" id="UOE26699.1"/>
    </source>
</evidence>
<organism evidence="6 7">
    <name type="scientific">Agromyces soli</name>
    <dbReference type="NCBI Taxonomy" id="659012"/>
    <lineage>
        <taxon>Bacteria</taxon>
        <taxon>Bacillati</taxon>
        <taxon>Actinomycetota</taxon>
        <taxon>Actinomycetes</taxon>
        <taxon>Micrococcales</taxon>
        <taxon>Microbacteriaceae</taxon>
        <taxon>Agromyces</taxon>
    </lineage>
</organism>
<evidence type="ECO:0000256" key="3">
    <source>
        <dbReference type="ARBA" id="ARBA00023163"/>
    </source>
</evidence>
<dbReference type="InterPro" id="IPR028082">
    <property type="entry name" value="Peripla_BP_I"/>
</dbReference>
<sequence>MSLSRVARSAGVSTSTVSRYVRGELKVSPATARRIDQALADDGRPAADRSRAVTTIGLVVPSLANPYFSALADAVVDAAAEDGIEVFTALTGSSALRERNSVERLAQVQNLGGIVYLGMHGTNEAFTGRVGEELPVVLLDEYVIADGTRISQVTADSFGGAYQATAHLAGLGHRIIAHVGGPRGLETAEQREAGFRAAMADHSLEVDDRLVLRGSYTADFGTNFFAHVSSVEPAPTAVFCASDIAAIGVLEAARQARIGVPDELSIIGCDGIAFGDWTSPQLTSVAQPTQMLARQAVDELIHVATGGTPTPHTLPMTLRVRASTAPPAGARARDASADR</sequence>
<dbReference type="Proteomes" id="UP000831304">
    <property type="component" value="Chromosome"/>
</dbReference>
<dbReference type="Gene3D" id="1.10.260.40">
    <property type="entry name" value="lambda repressor-like DNA-binding domains"/>
    <property type="match status" value="1"/>
</dbReference>
<dbReference type="InterPro" id="IPR000843">
    <property type="entry name" value="HTH_LacI"/>
</dbReference>
<dbReference type="EMBL" id="CP094533">
    <property type="protein sequence ID" value="UOE26699.1"/>
    <property type="molecule type" value="Genomic_DNA"/>
</dbReference>